<dbReference type="GO" id="GO:0016020">
    <property type="term" value="C:membrane"/>
    <property type="evidence" value="ECO:0007669"/>
    <property type="project" value="UniProtKB-SubCell"/>
</dbReference>
<dbReference type="AlphaFoldDB" id="A0AAJ6VT13"/>
<evidence type="ECO:0000256" key="3">
    <source>
        <dbReference type="ARBA" id="ARBA00022989"/>
    </source>
</evidence>
<name>A0AAJ6VT13_ASPNG</name>
<keyword evidence="3 7" id="KW-1133">Transmembrane helix</keyword>
<dbReference type="KEGG" id="ang:An02g00390"/>
<proteinExistence type="inferred from homology"/>
<dbReference type="PANTHER" id="PTHR33048:SF161">
    <property type="entry name" value="INTEGRAL MEMBRANE PROTEIN"/>
    <property type="match status" value="1"/>
</dbReference>
<evidence type="ECO:0000256" key="4">
    <source>
        <dbReference type="ARBA" id="ARBA00023136"/>
    </source>
</evidence>
<comment type="similarity">
    <text evidence="5">Belongs to the SAT4 family.</text>
</comment>
<feature type="transmembrane region" description="Helical" evidence="7">
    <location>
        <begin position="170"/>
        <end position="194"/>
    </location>
</feature>
<evidence type="ECO:0000256" key="6">
    <source>
        <dbReference type="SAM" id="MobiDB-lite"/>
    </source>
</evidence>
<feature type="transmembrane region" description="Helical" evidence="7">
    <location>
        <begin position="18"/>
        <end position="38"/>
    </location>
</feature>
<feature type="transmembrane region" description="Helical" evidence="7">
    <location>
        <begin position="90"/>
        <end position="115"/>
    </location>
</feature>
<reference evidence="9" key="1">
    <citation type="submission" date="2025-02" db="EMBL/GenBank/DDBJ databases">
        <authorList>
            <consortium name="NCBI Genome Project"/>
        </authorList>
    </citation>
    <scope>NUCLEOTIDE SEQUENCE</scope>
</reference>
<keyword evidence="4 7" id="KW-0472">Membrane</keyword>
<reference evidence="9" key="2">
    <citation type="submission" date="2025-08" db="UniProtKB">
        <authorList>
            <consortium name="RefSeq"/>
        </authorList>
    </citation>
    <scope>IDENTIFICATION</scope>
</reference>
<dbReference type="InterPro" id="IPR052337">
    <property type="entry name" value="SAT4-like"/>
</dbReference>
<evidence type="ECO:0000256" key="7">
    <source>
        <dbReference type="SAM" id="Phobius"/>
    </source>
</evidence>
<feature type="transmembrane region" description="Helical" evidence="7">
    <location>
        <begin position="206"/>
        <end position="228"/>
    </location>
</feature>
<evidence type="ECO:0000313" key="9">
    <source>
        <dbReference type="RefSeq" id="XP_001399177.3"/>
    </source>
</evidence>
<evidence type="ECO:0000256" key="2">
    <source>
        <dbReference type="ARBA" id="ARBA00022692"/>
    </source>
</evidence>
<evidence type="ECO:0000259" key="8">
    <source>
        <dbReference type="Pfam" id="PF20684"/>
    </source>
</evidence>
<sequence>MSIQFYNVFAYPIVRDQLIANTVLVALSTVSIGLRFMSRKIRQSKFWWDDAFIVVSMLHTYGMLAMQYHYARVGMRHHVTELPAMNTILIFKMLIVYQIVYYNAMVTAKFSYLFFYLRIFVTPGFRMAARVCMGCAGAYWLGSMLQVFLICQPFAKNWDATLPGHCASMNVAFSTIGAFNLVTDLLIMALPVHHIWKLQMSTGTKVALYGIFGVGLFISAITIIRIHVLTTVDFTDLSYSMIWAAFWSVTEPALAITNACVPMMRPVFKAAFPGVFSSAKNAYSSQTGAQSGASGSAFKRMRDTESEMPLTHLEPTKSGSRGVEYEASLNDRSQDEHMPRSVIGESERSNPAYSYHPSPLQSVMHDKFNILSISVRSSSLLT</sequence>
<protein>
    <recommendedName>
        <fullName evidence="8">Rhodopsin domain-containing protein</fullName>
    </recommendedName>
</protein>
<keyword evidence="2 7" id="KW-0812">Transmembrane</keyword>
<gene>
    <name evidence="9" type="ORF">An02g00390</name>
</gene>
<dbReference type="InterPro" id="IPR049326">
    <property type="entry name" value="Rhodopsin_dom_fungi"/>
</dbReference>
<dbReference type="PANTHER" id="PTHR33048">
    <property type="entry name" value="PTH11-LIKE INTEGRAL MEMBRANE PROTEIN (AFU_ORTHOLOGUE AFUA_5G11245)"/>
    <property type="match status" value="1"/>
</dbReference>
<dbReference type="RefSeq" id="XP_001399177.3">
    <property type="nucleotide sequence ID" value="XM_001399140.3"/>
</dbReference>
<feature type="domain" description="Rhodopsin" evidence="8">
    <location>
        <begin position="34"/>
        <end position="269"/>
    </location>
</feature>
<evidence type="ECO:0000256" key="1">
    <source>
        <dbReference type="ARBA" id="ARBA00004141"/>
    </source>
</evidence>
<dbReference type="Pfam" id="PF20684">
    <property type="entry name" value="Fung_rhodopsin"/>
    <property type="match status" value="1"/>
</dbReference>
<dbReference type="VEuPathDB" id="FungiDB:An02g00390"/>
<evidence type="ECO:0000256" key="5">
    <source>
        <dbReference type="ARBA" id="ARBA00038359"/>
    </source>
</evidence>
<organism evidence="9">
    <name type="scientific">Aspergillus niger</name>
    <dbReference type="NCBI Taxonomy" id="5061"/>
    <lineage>
        <taxon>Eukaryota</taxon>
        <taxon>Fungi</taxon>
        <taxon>Dikarya</taxon>
        <taxon>Ascomycota</taxon>
        <taxon>Pezizomycotina</taxon>
        <taxon>Eurotiomycetes</taxon>
        <taxon>Eurotiomycetidae</taxon>
        <taxon>Eurotiales</taxon>
        <taxon>Aspergillaceae</taxon>
        <taxon>Aspergillus</taxon>
        <taxon>Aspergillus subgen. Circumdati</taxon>
    </lineage>
</organism>
<feature type="region of interest" description="Disordered" evidence="6">
    <location>
        <begin position="306"/>
        <end position="357"/>
    </location>
</feature>
<dbReference type="GeneID" id="4979609"/>
<comment type="subcellular location">
    <subcellularLocation>
        <location evidence="1">Membrane</location>
        <topology evidence="1">Multi-pass membrane protein</topology>
    </subcellularLocation>
</comment>
<feature type="transmembrane region" description="Helical" evidence="7">
    <location>
        <begin position="240"/>
        <end position="261"/>
    </location>
</feature>
<feature type="transmembrane region" description="Helical" evidence="7">
    <location>
        <begin position="50"/>
        <end position="70"/>
    </location>
</feature>
<accession>A0AAJ6VT13</accession>
<feature type="transmembrane region" description="Helical" evidence="7">
    <location>
        <begin position="127"/>
        <end position="150"/>
    </location>
</feature>